<keyword evidence="1" id="KW-1133">Transmembrane helix</keyword>
<sequence>MIKVLASAFLITFGFFFLQGRAGFSLADEGFLWYGVQRVLNGEVPIRDFMSYDPGRYYWSAWYALLSGDHGIMGVRMAAAIFQAIGMFVALILIVRSTDPESRYKTVFWGLSALILILWMLPRHKVFDISLSIMLVGGLAYMIANPVPRRCLLAGIGVGLVAVFGRNHGVYGAAASLAILLWMMIGASFQDVVLKRFVPWGVGVVIGFLPTFVMAMVLPGFAAAFWNSILMLFEQKATNLPLPIPWPWDASFQTGSFKDVFRDILIGVFFLSLPLFGLASIVWVTRQVKKNQPVQPALVAAAFLTLPYAHYAFSRADVSHLAQGIFPFLIGALILVSSLSGKKRLYLGGILLIASLMITLSQHPGWFCRKADRCVDVDVSGSTLRVPSGEASNIALIRSITADHAAGGKSFIVTPLWPGAYALMERKSPVWEIYALFPKSEAFEQAEIERIIASDPGYALILDVALDGQDALRFRNTHPLMHRYIQENFELVEVSPNPALQLYVSKDATP</sequence>
<evidence type="ECO:0000313" key="3">
    <source>
        <dbReference type="Proteomes" id="UP001138661"/>
    </source>
</evidence>
<keyword evidence="3" id="KW-1185">Reference proteome</keyword>
<dbReference type="EMBL" id="JAHXDN010000011">
    <property type="protein sequence ID" value="MBW4710815.1"/>
    <property type="molecule type" value="Genomic_DNA"/>
</dbReference>
<feature type="transmembrane region" description="Helical" evidence="1">
    <location>
        <begin position="127"/>
        <end position="144"/>
    </location>
</feature>
<comment type="caution">
    <text evidence="2">The sequence shown here is derived from an EMBL/GenBank/DDBJ whole genome shotgun (WGS) entry which is preliminary data.</text>
</comment>
<feature type="transmembrane region" description="Helical" evidence="1">
    <location>
        <begin position="346"/>
        <end position="367"/>
    </location>
</feature>
<protein>
    <submittedName>
        <fullName evidence="2">Uncharacterized protein</fullName>
    </submittedName>
</protein>
<accession>A0A9X1G181</accession>
<name>A0A9X1G181_9RHOB</name>
<gene>
    <name evidence="2" type="ORF">KX928_23740</name>
</gene>
<evidence type="ECO:0000313" key="2">
    <source>
        <dbReference type="EMBL" id="MBW4710815.1"/>
    </source>
</evidence>
<keyword evidence="1" id="KW-0812">Transmembrane</keyword>
<evidence type="ECO:0000256" key="1">
    <source>
        <dbReference type="SAM" id="Phobius"/>
    </source>
</evidence>
<feature type="transmembrane region" description="Helical" evidence="1">
    <location>
        <begin position="297"/>
        <end position="314"/>
    </location>
</feature>
<feature type="transmembrane region" description="Helical" evidence="1">
    <location>
        <begin position="264"/>
        <end position="285"/>
    </location>
</feature>
<proteinExistence type="predicted"/>
<feature type="transmembrane region" description="Helical" evidence="1">
    <location>
        <begin position="320"/>
        <end position="339"/>
    </location>
</feature>
<feature type="transmembrane region" description="Helical" evidence="1">
    <location>
        <begin position="106"/>
        <end position="121"/>
    </location>
</feature>
<organism evidence="2 3">
    <name type="scientific">Roseobacter insulae</name>
    <dbReference type="NCBI Taxonomy" id="2859783"/>
    <lineage>
        <taxon>Bacteria</taxon>
        <taxon>Pseudomonadati</taxon>
        <taxon>Pseudomonadota</taxon>
        <taxon>Alphaproteobacteria</taxon>
        <taxon>Rhodobacterales</taxon>
        <taxon>Roseobacteraceae</taxon>
        <taxon>Roseobacter</taxon>
    </lineage>
</organism>
<dbReference type="AlphaFoldDB" id="A0A9X1G181"/>
<dbReference type="RefSeq" id="WP_219508054.1">
    <property type="nucleotide sequence ID" value="NZ_JAHXDN010000011.1"/>
</dbReference>
<feature type="transmembrane region" description="Helical" evidence="1">
    <location>
        <begin position="200"/>
        <end position="226"/>
    </location>
</feature>
<dbReference type="Proteomes" id="UP001138661">
    <property type="component" value="Unassembled WGS sequence"/>
</dbReference>
<feature type="transmembrane region" description="Helical" evidence="1">
    <location>
        <begin position="73"/>
        <end position="94"/>
    </location>
</feature>
<feature type="transmembrane region" description="Helical" evidence="1">
    <location>
        <begin position="151"/>
        <end position="167"/>
    </location>
</feature>
<reference evidence="2" key="1">
    <citation type="submission" date="2021-07" db="EMBL/GenBank/DDBJ databases">
        <title>Roseobacter insulae sp. nov., isolated from a tidal flat.</title>
        <authorList>
            <person name="Park S."/>
            <person name="Yoon J.-H."/>
        </authorList>
    </citation>
    <scope>NUCLEOTIDE SEQUENCE</scope>
    <source>
        <strain evidence="2">YSTF-M11</strain>
    </source>
</reference>
<keyword evidence="1" id="KW-0472">Membrane</keyword>
<feature type="transmembrane region" description="Helical" evidence="1">
    <location>
        <begin position="173"/>
        <end position="193"/>
    </location>
</feature>